<dbReference type="EMBL" id="LT635756">
    <property type="protein sequence ID" value="SGZ46256.1"/>
    <property type="molecule type" value="Genomic_DNA"/>
</dbReference>
<protein>
    <submittedName>
        <fullName evidence="1">CIC11C00000000482</fullName>
    </submittedName>
    <submittedName>
        <fullName evidence="2">CIC11C00000002857</fullName>
    </submittedName>
</protein>
<proteinExistence type="predicted"/>
<dbReference type="InterPro" id="IPR013183">
    <property type="entry name" value="Hsk3-like"/>
</dbReference>
<organism evidence="2 3">
    <name type="scientific">Sungouiella intermedia</name>
    <dbReference type="NCBI Taxonomy" id="45354"/>
    <lineage>
        <taxon>Eukaryota</taxon>
        <taxon>Fungi</taxon>
        <taxon>Dikarya</taxon>
        <taxon>Ascomycota</taxon>
        <taxon>Saccharomycotina</taxon>
        <taxon>Pichiomycetes</taxon>
        <taxon>Metschnikowiaceae</taxon>
        <taxon>Sungouiella</taxon>
    </lineage>
</organism>
<dbReference type="Proteomes" id="UP000182334">
    <property type="component" value="Chromosome I"/>
</dbReference>
<dbReference type="STRING" id="45354.A0A1L0G2K3"/>
<evidence type="ECO:0000313" key="1">
    <source>
        <dbReference type="EMBL" id="SGZ46256.1"/>
    </source>
</evidence>
<reference evidence="2 4" key="2">
    <citation type="submission" date="2016-10" db="EMBL/GenBank/DDBJ databases">
        <authorList>
            <person name="de Groot N.N."/>
        </authorList>
    </citation>
    <scope>NUCLEOTIDE SEQUENCE [LARGE SCALE GENOMIC DNA]</scope>
    <source>
        <strain evidence="1 4">CBS 141442</strain>
        <strain evidence="2">PYCC 4715</strain>
    </source>
</reference>
<dbReference type="GO" id="GO:0008608">
    <property type="term" value="P:attachment of spindle microtubules to kinetochore"/>
    <property type="evidence" value="ECO:0007669"/>
    <property type="project" value="InterPro"/>
</dbReference>
<sequence length="71" mass="8011">MTTRERKAEQLAQLNEQVAILHNNLSKFDGLIKDTSVQFNTIQKLGVMHGSLFMASHTVFGDSYNDKGEKQ</sequence>
<dbReference type="AlphaFoldDB" id="A0A1L0G2K3"/>
<dbReference type="OrthoDB" id="3358869at2759"/>
<dbReference type="Proteomes" id="UP000182259">
    <property type="component" value="Chromosome I"/>
</dbReference>
<keyword evidence="4" id="KW-1185">Reference proteome</keyword>
<name>A0A1L0G2K3_9ASCO</name>
<dbReference type="GO" id="GO:0051010">
    <property type="term" value="F:microtubule plus-end binding"/>
    <property type="evidence" value="ECO:0007669"/>
    <property type="project" value="TreeGrafter"/>
</dbReference>
<dbReference type="PANTHER" id="PTHR28289:SF1">
    <property type="entry name" value="DASH COMPLEX SUBUNIT HSK3"/>
    <property type="match status" value="1"/>
</dbReference>
<dbReference type="EMBL" id="LT635764">
    <property type="protein sequence ID" value="SGZ50869.1"/>
    <property type="molecule type" value="Genomic_DNA"/>
</dbReference>
<dbReference type="Pfam" id="PF08227">
    <property type="entry name" value="DASH_Hsk3"/>
    <property type="match status" value="1"/>
</dbReference>
<evidence type="ECO:0000313" key="2">
    <source>
        <dbReference type="EMBL" id="SGZ50869.1"/>
    </source>
</evidence>
<reference evidence="3" key="1">
    <citation type="submission" date="2016-10" db="EMBL/GenBank/DDBJ databases">
        <authorList>
            <person name="Geijer C."/>
            <person name="Jareborg N."/>
            <person name="Dainat J."/>
        </authorList>
    </citation>
    <scope>NUCLEOTIDE SEQUENCE [LARGE SCALE GENOMIC DNA]</scope>
    <source>
        <strain evidence="3">PYCC 4715</strain>
    </source>
</reference>
<dbReference type="InterPro" id="IPR042332">
    <property type="entry name" value="Hsk3"/>
</dbReference>
<evidence type="ECO:0000313" key="3">
    <source>
        <dbReference type="Proteomes" id="UP000182259"/>
    </source>
</evidence>
<accession>A0A1L0G2K3</accession>
<dbReference type="PANTHER" id="PTHR28289">
    <property type="entry name" value="DASH COMPLEX SUBUNIT HSK3"/>
    <property type="match status" value="1"/>
</dbReference>
<evidence type="ECO:0000313" key="4">
    <source>
        <dbReference type="Proteomes" id="UP000182334"/>
    </source>
</evidence>
<dbReference type="GO" id="GO:0042729">
    <property type="term" value="C:DASH complex"/>
    <property type="evidence" value="ECO:0007669"/>
    <property type="project" value="TreeGrafter"/>
</dbReference>
<gene>
    <name evidence="2" type="ORF">SAMEA4029009_CIC11G00000002857</name>
    <name evidence="1" type="ORF">SAMEA4029010_CIC11G00000000482</name>
</gene>